<feature type="non-terminal residue" evidence="1">
    <location>
        <position position="1"/>
    </location>
</feature>
<gene>
    <name evidence="1" type="ORF">BC938DRAFT_482879</name>
</gene>
<accession>A0A433QD11</accession>
<evidence type="ECO:0000313" key="1">
    <source>
        <dbReference type="EMBL" id="RUS27685.1"/>
    </source>
</evidence>
<proteinExistence type="predicted"/>
<sequence>SEVDYITFRSGSVTVVLQTKHSSRVQVLSQIDSGFSKTTFIPDDDDDELQNDQSYNLWNDDKPQNFSEFRDGPDSSVLIKSGPYGAFWTYKLSSKLCSGFATKQKYNIF</sequence>
<protein>
    <submittedName>
        <fullName evidence="1">Uncharacterized protein</fullName>
    </submittedName>
</protein>
<reference evidence="1 2" key="1">
    <citation type="journal article" date="2018" name="New Phytol.">
        <title>Phylogenomics of Endogonaceae and evolution of mycorrhizas within Mucoromycota.</title>
        <authorList>
            <person name="Chang Y."/>
            <person name="Desiro A."/>
            <person name="Na H."/>
            <person name="Sandor L."/>
            <person name="Lipzen A."/>
            <person name="Clum A."/>
            <person name="Barry K."/>
            <person name="Grigoriev I.V."/>
            <person name="Martin F.M."/>
            <person name="Stajich J.E."/>
            <person name="Smith M.E."/>
            <person name="Bonito G."/>
            <person name="Spatafora J.W."/>
        </authorList>
    </citation>
    <scope>NUCLEOTIDE SEQUENCE [LARGE SCALE GENOMIC DNA]</scope>
    <source>
        <strain evidence="1 2">AD002</strain>
    </source>
</reference>
<name>A0A433QD11_9FUNG</name>
<dbReference type="Proteomes" id="UP000274822">
    <property type="component" value="Unassembled WGS sequence"/>
</dbReference>
<comment type="caution">
    <text evidence="1">The sequence shown here is derived from an EMBL/GenBank/DDBJ whole genome shotgun (WGS) entry which is preliminary data.</text>
</comment>
<dbReference type="EMBL" id="RBNJ01007975">
    <property type="protein sequence ID" value="RUS27685.1"/>
    <property type="molecule type" value="Genomic_DNA"/>
</dbReference>
<keyword evidence="2" id="KW-1185">Reference proteome</keyword>
<organism evidence="1 2">
    <name type="scientific">Jimgerdemannia flammicorona</name>
    <dbReference type="NCBI Taxonomy" id="994334"/>
    <lineage>
        <taxon>Eukaryota</taxon>
        <taxon>Fungi</taxon>
        <taxon>Fungi incertae sedis</taxon>
        <taxon>Mucoromycota</taxon>
        <taxon>Mucoromycotina</taxon>
        <taxon>Endogonomycetes</taxon>
        <taxon>Endogonales</taxon>
        <taxon>Endogonaceae</taxon>
        <taxon>Jimgerdemannia</taxon>
    </lineage>
</organism>
<evidence type="ECO:0000313" key="2">
    <source>
        <dbReference type="Proteomes" id="UP000274822"/>
    </source>
</evidence>
<feature type="non-terminal residue" evidence="1">
    <location>
        <position position="109"/>
    </location>
</feature>
<dbReference type="AlphaFoldDB" id="A0A433QD11"/>